<gene>
    <name evidence="1" type="ORF">NPIL_223501</name>
</gene>
<protein>
    <submittedName>
        <fullName evidence="1">Uncharacterized protein</fullName>
    </submittedName>
</protein>
<dbReference type="Proteomes" id="UP000887013">
    <property type="component" value="Unassembled WGS sequence"/>
</dbReference>
<evidence type="ECO:0000313" key="1">
    <source>
        <dbReference type="EMBL" id="GFT06921.1"/>
    </source>
</evidence>
<proteinExistence type="predicted"/>
<organism evidence="1 2">
    <name type="scientific">Nephila pilipes</name>
    <name type="common">Giant wood spider</name>
    <name type="synonym">Nephila maculata</name>
    <dbReference type="NCBI Taxonomy" id="299642"/>
    <lineage>
        <taxon>Eukaryota</taxon>
        <taxon>Metazoa</taxon>
        <taxon>Ecdysozoa</taxon>
        <taxon>Arthropoda</taxon>
        <taxon>Chelicerata</taxon>
        <taxon>Arachnida</taxon>
        <taxon>Araneae</taxon>
        <taxon>Araneomorphae</taxon>
        <taxon>Entelegynae</taxon>
        <taxon>Araneoidea</taxon>
        <taxon>Nephilidae</taxon>
        <taxon>Nephila</taxon>
    </lineage>
</organism>
<keyword evidence="2" id="KW-1185">Reference proteome</keyword>
<dbReference type="EMBL" id="BMAW01056674">
    <property type="protein sequence ID" value="GFT06921.1"/>
    <property type="molecule type" value="Genomic_DNA"/>
</dbReference>
<dbReference type="AlphaFoldDB" id="A0A8X6NC25"/>
<reference evidence="1" key="1">
    <citation type="submission" date="2020-08" db="EMBL/GenBank/DDBJ databases">
        <title>Multicomponent nature underlies the extraordinary mechanical properties of spider dragline silk.</title>
        <authorList>
            <person name="Kono N."/>
            <person name="Nakamura H."/>
            <person name="Mori M."/>
            <person name="Yoshida Y."/>
            <person name="Ohtoshi R."/>
            <person name="Malay A.D."/>
            <person name="Moran D.A.P."/>
            <person name="Tomita M."/>
            <person name="Numata K."/>
            <person name="Arakawa K."/>
        </authorList>
    </citation>
    <scope>NUCLEOTIDE SEQUENCE</scope>
</reference>
<accession>A0A8X6NC25</accession>
<sequence>AAASVSSSRWSFVGITTTCPDLGMNFIAHDSQA</sequence>
<name>A0A8X6NC25_NEPPI</name>
<comment type="caution">
    <text evidence="1">The sequence shown here is derived from an EMBL/GenBank/DDBJ whole genome shotgun (WGS) entry which is preliminary data.</text>
</comment>
<feature type="non-terminal residue" evidence="1">
    <location>
        <position position="1"/>
    </location>
</feature>
<evidence type="ECO:0000313" key="2">
    <source>
        <dbReference type="Proteomes" id="UP000887013"/>
    </source>
</evidence>